<accession>A0AAD9IDF2</accession>
<reference evidence="4" key="1">
    <citation type="submission" date="2021-01" db="EMBL/GenBank/DDBJ databases">
        <authorList>
            <person name="Eckstrom K.M.E."/>
        </authorList>
    </citation>
    <scope>NUCLEOTIDE SEQUENCE</scope>
    <source>
        <strain evidence="4">UVCC 0001</strain>
    </source>
</reference>
<comment type="caution">
    <text evidence="4">The sequence shown here is derived from an EMBL/GenBank/DDBJ whole genome shotgun (WGS) entry which is preliminary data.</text>
</comment>
<evidence type="ECO:0000256" key="3">
    <source>
        <dbReference type="RuleBase" id="RU003560"/>
    </source>
</evidence>
<sequence length="527" mass="56247">MDTDAAAWERHTVREEMAKHGLGEPRGSVESLVSSEGEALEHMDSESLGLGALQLQSRDELLARRRRAFGANLAILFPEDPLVVEAGRGCHLFASAADADRPERGYLDCINNVSHVGHANPRVAGAIAAQLGQLNTNSRYLSPTHVAYAEELLGTLPAPLSKLYLASSGSEANELALRVARVAHAARGERRPMHVAVLDHAYHGHTNACMDLSPYKFYGPGGAGRPDYVHVLPCPDTYRGTGLDGGAAARAAVAAARDAGARIGAFFAESVVSCGGQFAPPPGWLRDAYAVFRAEGAVCVADEVQAGFGRAGRAFWAFERHGVVPDAVSMGKPMGNGYPISGLALRAELAETFAAHGGDFFATHGGSNAAIAAGRAVLREIRDQSLQRRALEVGEACLEALRALQRRFPGVVGDVRGEGLMIGVELVTRPDTKEPHPALAAALRAGCKRHHRVLINAEGPFGNVVKIKPPLCFSERDAERMVGAMRDQLGALLATEEGAQELVAASKARVAELQRLREEKERTRLIW</sequence>
<dbReference type="InterPro" id="IPR005814">
    <property type="entry name" value="Aminotrans_3"/>
</dbReference>
<dbReference type="PROSITE" id="PS00600">
    <property type="entry name" value="AA_TRANSFER_CLASS_3"/>
    <property type="match status" value="1"/>
</dbReference>
<evidence type="ECO:0000256" key="2">
    <source>
        <dbReference type="ARBA" id="ARBA00022898"/>
    </source>
</evidence>
<dbReference type="Pfam" id="PF00202">
    <property type="entry name" value="Aminotran_3"/>
    <property type="match status" value="1"/>
</dbReference>
<protein>
    <submittedName>
        <fullName evidence="4">Uncharacterized protein</fullName>
    </submittedName>
</protein>
<keyword evidence="5" id="KW-1185">Reference proteome</keyword>
<dbReference type="Gene3D" id="3.40.640.10">
    <property type="entry name" value="Type I PLP-dependent aspartate aminotransferase-like (Major domain)"/>
    <property type="match status" value="1"/>
</dbReference>
<dbReference type="SUPFAM" id="SSF53383">
    <property type="entry name" value="PLP-dependent transferases"/>
    <property type="match status" value="1"/>
</dbReference>
<dbReference type="Gene3D" id="3.90.1150.10">
    <property type="entry name" value="Aspartate Aminotransferase, domain 1"/>
    <property type="match status" value="1"/>
</dbReference>
<evidence type="ECO:0000256" key="1">
    <source>
        <dbReference type="ARBA" id="ARBA00008954"/>
    </source>
</evidence>
<comment type="similarity">
    <text evidence="1 3">Belongs to the class-III pyridoxal-phosphate-dependent aminotransferase family.</text>
</comment>
<evidence type="ECO:0000313" key="4">
    <source>
        <dbReference type="EMBL" id="KAK2075994.1"/>
    </source>
</evidence>
<dbReference type="InterPro" id="IPR015422">
    <property type="entry name" value="PyrdxlP-dep_Trfase_small"/>
</dbReference>
<gene>
    <name evidence="4" type="ORF">QBZ16_001330</name>
</gene>
<dbReference type="PANTHER" id="PTHR45688">
    <property type="match status" value="1"/>
</dbReference>
<evidence type="ECO:0000313" key="5">
    <source>
        <dbReference type="Proteomes" id="UP001255856"/>
    </source>
</evidence>
<dbReference type="InterPro" id="IPR015421">
    <property type="entry name" value="PyrdxlP-dep_Trfase_major"/>
</dbReference>
<dbReference type="PANTHER" id="PTHR45688:SF13">
    <property type="entry name" value="ALANINE--GLYOXYLATE AMINOTRANSFERASE 2-LIKE"/>
    <property type="match status" value="1"/>
</dbReference>
<dbReference type="Proteomes" id="UP001255856">
    <property type="component" value="Unassembled WGS sequence"/>
</dbReference>
<dbReference type="EMBL" id="JASFZW010000012">
    <property type="protein sequence ID" value="KAK2075994.1"/>
    <property type="molecule type" value="Genomic_DNA"/>
</dbReference>
<dbReference type="AlphaFoldDB" id="A0AAD9IDF2"/>
<proteinExistence type="inferred from homology"/>
<organism evidence="4 5">
    <name type="scientific">Prototheca wickerhamii</name>
    <dbReference type="NCBI Taxonomy" id="3111"/>
    <lineage>
        <taxon>Eukaryota</taxon>
        <taxon>Viridiplantae</taxon>
        <taxon>Chlorophyta</taxon>
        <taxon>core chlorophytes</taxon>
        <taxon>Trebouxiophyceae</taxon>
        <taxon>Chlorellales</taxon>
        <taxon>Chlorellaceae</taxon>
        <taxon>Prototheca</taxon>
    </lineage>
</organism>
<dbReference type="GO" id="GO:0008483">
    <property type="term" value="F:transaminase activity"/>
    <property type="evidence" value="ECO:0007669"/>
    <property type="project" value="InterPro"/>
</dbReference>
<dbReference type="CDD" id="cd00610">
    <property type="entry name" value="OAT_like"/>
    <property type="match status" value="1"/>
</dbReference>
<dbReference type="InterPro" id="IPR049704">
    <property type="entry name" value="Aminotrans_3_PPA_site"/>
</dbReference>
<dbReference type="GO" id="GO:0005739">
    <property type="term" value="C:mitochondrion"/>
    <property type="evidence" value="ECO:0007669"/>
    <property type="project" value="TreeGrafter"/>
</dbReference>
<keyword evidence="2 3" id="KW-0663">Pyridoxal phosphate</keyword>
<name>A0AAD9IDF2_PROWI</name>
<dbReference type="GO" id="GO:0030170">
    <property type="term" value="F:pyridoxal phosphate binding"/>
    <property type="evidence" value="ECO:0007669"/>
    <property type="project" value="InterPro"/>
</dbReference>
<dbReference type="InterPro" id="IPR015424">
    <property type="entry name" value="PyrdxlP-dep_Trfase"/>
</dbReference>